<evidence type="ECO:0000313" key="8">
    <source>
        <dbReference type="Proteomes" id="UP000037737"/>
    </source>
</evidence>
<evidence type="ECO:0000256" key="3">
    <source>
        <dbReference type="ARBA" id="ARBA00022679"/>
    </source>
</evidence>
<feature type="domain" description="Carbohydrate kinase FGGY C-terminal" evidence="6">
    <location>
        <begin position="265"/>
        <end position="435"/>
    </location>
</feature>
<evidence type="ECO:0000256" key="4">
    <source>
        <dbReference type="ARBA" id="ARBA00022777"/>
    </source>
</evidence>
<evidence type="ECO:0000256" key="2">
    <source>
        <dbReference type="ARBA" id="ARBA00022629"/>
    </source>
</evidence>
<dbReference type="OrthoDB" id="9782710at2"/>
<dbReference type="KEGG" id="mcw:A8L33_01850"/>
<dbReference type="InterPro" id="IPR043129">
    <property type="entry name" value="ATPase_NBD"/>
</dbReference>
<dbReference type="EMBL" id="LAVO01000003">
    <property type="protein sequence ID" value="KOS11768.1"/>
    <property type="molecule type" value="Genomic_DNA"/>
</dbReference>
<keyword evidence="3" id="KW-0808">Transferase</keyword>
<evidence type="ECO:0000256" key="1">
    <source>
        <dbReference type="ARBA" id="ARBA00009156"/>
    </source>
</evidence>
<dbReference type="GO" id="GO:0042732">
    <property type="term" value="P:D-xylose metabolic process"/>
    <property type="evidence" value="ECO:0007669"/>
    <property type="project" value="UniProtKB-KW"/>
</dbReference>
<comment type="similarity">
    <text evidence="1">Belongs to the FGGY kinase family.</text>
</comment>
<dbReference type="Proteomes" id="UP000037737">
    <property type="component" value="Unassembled WGS sequence"/>
</dbReference>
<dbReference type="PANTHER" id="PTHR43095">
    <property type="entry name" value="SUGAR KINASE"/>
    <property type="match status" value="1"/>
</dbReference>
<evidence type="ECO:0000259" key="6">
    <source>
        <dbReference type="Pfam" id="PF02782"/>
    </source>
</evidence>
<accession>A0A0M8MHR7</accession>
<keyword evidence="4 7" id="KW-0418">Kinase</keyword>
<name>A0A0M8MHR7_9MICO</name>
<dbReference type="GO" id="GO:0016301">
    <property type="term" value="F:kinase activity"/>
    <property type="evidence" value="ECO:0007669"/>
    <property type="project" value="UniProtKB-KW"/>
</dbReference>
<gene>
    <name evidence="7" type="ORF">XI38_04355</name>
</gene>
<feature type="domain" description="Carbohydrate kinase FGGY N-terminal" evidence="5">
    <location>
        <begin position="6"/>
        <end position="246"/>
    </location>
</feature>
<dbReference type="Gene3D" id="3.30.420.40">
    <property type="match status" value="2"/>
</dbReference>
<dbReference type="InterPro" id="IPR018484">
    <property type="entry name" value="FGGY_N"/>
</dbReference>
<organism evidence="7 8">
    <name type="scientific">Microbacterium aurantiacum</name>
    <dbReference type="NCBI Taxonomy" id="162393"/>
    <lineage>
        <taxon>Bacteria</taxon>
        <taxon>Bacillati</taxon>
        <taxon>Actinomycetota</taxon>
        <taxon>Actinomycetes</taxon>
        <taxon>Micrococcales</taxon>
        <taxon>Microbacteriaceae</taxon>
        <taxon>Microbacterium</taxon>
    </lineage>
</organism>
<keyword evidence="2" id="KW-0119">Carbohydrate metabolism</keyword>
<dbReference type="Pfam" id="PF02782">
    <property type="entry name" value="FGGY_C"/>
    <property type="match status" value="1"/>
</dbReference>
<keyword evidence="8" id="KW-1185">Reference proteome</keyword>
<protein>
    <submittedName>
        <fullName evidence="7">Carbohydrate kinase</fullName>
    </submittedName>
</protein>
<dbReference type="InterPro" id="IPR050406">
    <property type="entry name" value="FGGY_Carb_Kinase"/>
</dbReference>
<evidence type="ECO:0000313" key="7">
    <source>
        <dbReference type="EMBL" id="KOS11768.1"/>
    </source>
</evidence>
<evidence type="ECO:0000259" key="5">
    <source>
        <dbReference type="Pfam" id="PF00370"/>
    </source>
</evidence>
<dbReference type="InterPro" id="IPR000577">
    <property type="entry name" value="Carb_kinase_FGGY"/>
</dbReference>
<dbReference type="SUPFAM" id="SSF53067">
    <property type="entry name" value="Actin-like ATPase domain"/>
    <property type="match status" value="2"/>
</dbReference>
<dbReference type="PIRSF" id="PIRSF000538">
    <property type="entry name" value="GlpK"/>
    <property type="match status" value="1"/>
</dbReference>
<dbReference type="PATRIC" id="fig|84292.3.peg.903"/>
<keyword evidence="2" id="KW-0859">Xylose metabolism</keyword>
<sequence length="490" mass="50927">MTAAFTIGIDIGTTAVKAAVLDPDRGIVAQASRSNRLHSPHPGWAEADPAMWLSNAAGAVREVVRGIGAHRIAAIATSGMVPAVVAVDAAGIPVRPAILQNDTRAALEVTELAGALRAADTLARTGSPVSQQSVAPKLRWLARHEPDAWRRTTAVMGSYDWLLVALGARVHVERNWAIESGLFDLAALPYEPVLRALPEIGSRLASPVTGGDVVGELSVEGSALLGLPAGLPLVAGGADHVLSAFGAGLSAPGDWLIKLGGAGDILVVSPEPVTDERFFLDEHPIAGRYLPNGCMATSGSLVRWVQGALGIEDLAAMDAEAAGRGAGEVLCLPYFLGEKTPLNDPELRGVFAGFHLGHTRADLYRAGLEGVAFAFRHNAESFRDRGLALERAVVTDGGATSLLWKQIHASVLGAPLGTVVDHPGAALGAAVLAACGAGVLPGPESIERFVRSGPTVDPDPALTDRYDDAYALWRELGVVTAPTMRALGRL</sequence>
<reference evidence="7" key="1">
    <citation type="submission" date="2015-04" db="EMBL/GenBank/DDBJ databases">
        <title>Complete genome sequence of Microbacterium chocolatum SIT 101, a bacterium enantioselectively hydrolyzing mesomeric diesters.</title>
        <authorList>
            <person name="Li X."/>
            <person name="Xu Y."/>
        </authorList>
    </citation>
    <scope>NUCLEOTIDE SEQUENCE [LARGE SCALE GENOMIC DNA]</scope>
    <source>
        <strain evidence="7">SIT 101</strain>
    </source>
</reference>
<dbReference type="InterPro" id="IPR018485">
    <property type="entry name" value="FGGY_C"/>
</dbReference>
<dbReference type="PANTHER" id="PTHR43095:SF5">
    <property type="entry name" value="XYLULOSE KINASE"/>
    <property type="match status" value="1"/>
</dbReference>
<dbReference type="AlphaFoldDB" id="A0A0M8MHR7"/>
<comment type="caution">
    <text evidence="7">The sequence shown here is derived from an EMBL/GenBank/DDBJ whole genome shotgun (WGS) entry which is preliminary data.</text>
</comment>
<proteinExistence type="inferred from homology"/>
<dbReference type="Pfam" id="PF00370">
    <property type="entry name" value="FGGY_N"/>
    <property type="match status" value="1"/>
</dbReference>